<keyword evidence="3" id="KW-0489">Methyltransferase</keyword>
<gene>
    <name evidence="3" type="ORF">DHf2319_11510</name>
</gene>
<dbReference type="Gene3D" id="3.40.50.150">
    <property type="entry name" value="Vaccinia Virus protein VP39"/>
    <property type="match status" value="1"/>
</dbReference>
<evidence type="ECO:0000313" key="4">
    <source>
        <dbReference type="Proteomes" id="UP000831607"/>
    </source>
</evidence>
<protein>
    <submittedName>
        <fullName evidence="3">Methyltransferase domain-containing protein</fullName>
    </submittedName>
</protein>
<evidence type="ECO:0000259" key="2">
    <source>
        <dbReference type="SMART" id="SM00828"/>
    </source>
</evidence>
<reference evidence="3 4" key="1">
    <citation type="submission" date="2020-11" db="EMBL/GenBank/DDBJ databases">
        <title>Algicoccus daihaiensis sp.nov., isolated from Daihai Lake in Inner Mongolia.</title>
        <authorList>
            <person name="Kai J."/>
        </authorList>
    </citation>
    <scope>NUCLEOTIDE SEQUENCE [LARGE SCALE GENOMIC DNA]</scope>
    <source>
        <strain evidence="4">f23</strain>
    </source>
</reference>
<dbReference type="RefSeq" id="WP_243478447.1">
    <property type="nucleotide sequence ID" value="NZ_CP063982.1"/>
</dbReference>
<dbReference type="GO" id="GO:0008168">
    <property type="term" value="F:methyltransferase activity"/>
    <property type="evidence" value="ECO:0007669"/>
    <property type="project" value="UniProtKB-KW"/>
</dbReference>
<evidence type="ECO:0000256" key="1">
    <source>
        <dbReference type="ARBA" id="ARBA00022679"/>
    </source>
</evidence>
<dbReference type="GO" id="GO:0032259">
    <property type="term" value="P:methylation"/>
    <property type="evidence" value="ECO:0007669"/>
    <property type="project" value="UniProtKB-KW"/>
</dbReference>
<dbReference type="InterPro" id="IPR029063">
    <property type="entry name" value="SAM-dependent_MTases_sf"/>
</dbReference>
<dbReference type="CDD" id="cd02440">
    <property type="entry name" value="AdoMet_MTases"/>
    <property type="match status" value="1"/>
</dbReference>
<dbReference type="EMBL" id="CP063982">
    <property type="protein sequence ID" value="UOD50051.1"/>
    <property type="molecule type" value="Genomic_DNA"/>
</dbReference>
<accession>A0ABY4AK59</accession>
<proteinExistence type="predicted"/>
<dbReference type="InterPro" id="IPR041698">
    <property type="entry name" value="Methyltransf_25"/>
</dbReference>
<organism evidence="3 4">
    <name type="scientific">Orrella daihaiensis</name>
    <dbReference type="NCBI Taxonomy" id="2782176"/>
    <lineage>
        <taxon>Bacteria</taxon>
        <taxon>Pseudomonadati</taxon>
        <taxon>Pseudomonadota</taxon>
        <taxon>Betaproteobacteria</taxon>
        <taxon>Burkholderiales</taxon>
        <taxon>Alcaligenaceae</taxon>
        <taxon>Orrella</taxon>
    </lineage>
</organism>
<dbReference type="InterPro" id="IPR020803">
    <property type="entry name" value="MeTfrase_dom"/>
</dbReference>
<dbReference type="Pfam" id="PF13649">
    <property type="entry name" value="Methyltransf_25"/>
    <property type="match status" value="1"/>
</dbReference>
<dbReference type="SUPFAM" id="SSF53335">
    <property type="entry name" value="S-adenosyl-L-methionine-dependent methyltransferases"/>
    <property type="match status" value="1"/>
</dbReference>
<evidence type="ECO:0000313" key="3">
    <source>
        <dbReference type="EMBL" id="UOD50051.1"/>
    </source>
</evidence>
<keyword evidence="1" id="KW-0808">Transferase</keyword>
<dbReference type="PANTHER" id="PTHR44742">
    <property type="match status" value="1"/>
</dbReference>
<dbReference type="PANTHER" id="PTHR44742:SF2">
    <property type="entry name" value="24-METHYLENESTEROL C-METHYLTRANSFERASE 2"/>
    <property type="match status" value="1"/>
</dbReference>
<dbReference type="SMART" id="SM00828">
    <property type="entry name" value="PKS_MT"/>
    <property type="match status" value="1"/>
</dbReference>
<dbReference type="Proteomes" id="UP000831607">
    <property type="component" value="Chromosome"/>
</dbReference>
<sequence length="285" mass="31234">MSDSSNHPVAQYYDANTRRFLATGDTGEAVAIHRKLWAPGIETPEQAAAHINDLVAHAAVSALGHEPASVTDLGCGVGGSLFHLAMCWPHSTLTGYTLSTAQVQIARTLAKQRHLQDRCEVRQGDFTALESPKRSELVMAIESHTHLPSLAVFFKAASDHVLPGGIVILVDDMLAADGSGLSRKERALLDAFKRGWRMGQVPTVEDVLNQAGQFGFDVVGHRDLGEFLRLNQPWDRMLNWIAPPLDWLGLARVPMFANMVGGNALTECHRRGVMRYMMVVMRFAG</sequence>
<name>A0ABY4AK59_9BURK</name>
<feature type="domain" description="Polyketide synthase-like methyltransferase" evidence="2">
    <location>
        <begin position="39"/>
        <end position="243"/>
    </location>
</feature>
<keyword evidence="4" id="KW-1185">Reference proteome</keyword>